<dbReference type="AlphaFoldDB" id="Q82W50"/>
<reference evidence="3 4" key="1">
    <citation type="journal article" date="2003" name="J. Bacteriol.">
        <title>Complete genome sequence of the ammonia-oxidizing bacterium and obligate chemolithoautotroph Nitrosomonas europaea.</title>
        <authorList>
            <person name="Chain P."/>
            <person name="Lamerdin J."/>
            <person name="Larimer F."/>
            <person name="Regala W."/>
            <person name="Land M."/>
            <person name="Hauser L."/>
            <person name="Hooper A."/>
            <person name="Klotz M."/>
            <person name="Norton J."/>
            <person name="Sayavedra-Soto L."/>
            <person name="Arciero D."/>
            <person name="Hommes N."/>
            <person name="Whittaker M."/>
            <person name="Arp D."/>
        </authorList>
    </citation>
    <scope>NUCLEOTIDE SEQUENCE [LARGE SCALE GENOMIC DNA]</scope>
    <source>
        <strain evidence="4">ATCC 19718 / CIP 103999 / KCTC 2705 / NBRC 14298</strain>
    </source>
</reference>
<feature type="domain" description="NERD" evidence="2">
    <location>
        <begin position="102"/>
        <end position="194"/>
    </location>
</feature>
<keyword evidence="4" id="KW-1185">Reference proteome</keyword>
<dbReference type="GeneID" id="87104037"/>
<evidence type="ECO:0000313" key="3">
    <source>
        <dbReference type="EMBL" id="CAD84757.1"/>
    </source>
</evidence>
<dbReference type="HOGENOM" id="CLU_1401196_0_0_4"/>
<organism evidence="3 4">
    <name type="scientific">Nitrosomonas europaea (strain ATCC 19718 / CIP 103999 / KCTC 2705 / NBRC 14298)</name>
    <dbReference type="NCBI Taxonomy" id="228410"/>
    <lineage>
        <taxon>Bacteria</taxon>
        <taxon>Pseudomonadati</taxon>
        <taxon>Pseudomonadota</taxon>
        <taxon>Betaproteobacteria</taxon>
        <taxon>Nitrosomonadales</taxon>
        <taxon>Nitrosomonadaceae</taxon>
        <taxon>Nitrosomonas</taxon>
    </lineage>
</organism>
<sequence length="194" mass="22160">MIIRNNSSFYRIDPLKSPIKANPLRNPGESLNHRLQNIFLDGIVPYFIAALCFVLIAAWEWIRWYTQTSPNPVLFTVMAIPCIATLLWKIYKGRKEVKRIKLGLAGELAVGQFLERLRAQGSHIFHDIPGKGFNLDHVVIHSSGIYVIETKTLSKPDRGESKLVYDGNHILKNSTALDRNPITQVRANSRWLRE</sequence>
<protein>
    <recommendedName>
        <fullName evidence="2">NERD domain-containing protein</fullName>
    </recommendedName>
</protein>
<accession>Q82W50</accession>
<dbReference type="PROSITE" id="PS50965">
    <property type="entry name" value="NERD"/>
    <property type="match status" value="1"/>
</dbReference>
<gene>
    <name evidence="3" type="ordered locus">NE0846</name>
</gene>
<dbReference type="RefSeq" id="WP_011111457.1">
    <property type="nucleotide sequence ID" value="NC_004757.1"/>
</dbReference>
<dbReference type="eggNOG" id="ENOG5032B6M">
    <property type="taxonomic scope" value="Bacteria"/>
</dbReference>
<keyword evidence="1" id="KW-0812">Transmembrane</keyword>
<keyword evidence="1" id="KW-0472">Membrane</keyword>
<dbReference type="KEGG" id="neu:NE0846"/>
<keyword evidence="1" id="KW-1133">Transmembrane helix</keyword>
<feature type="transmembrane region" description="Helical" evidence="1">
    <location>
        <begin position="74"/>
        <end position="91"/>
    </location>
</feature>
<evidence type="ECO:0000256" key="1">
    <source>
        <dbReference type="SAM" id="Phobius"/>
    </source>
</evidence>
<evidence type="ECO:0000313" key="4">
    <source>
        <dbReference type="Proteomes" id="UP000001416"/>
    </source>
</evidence>
<dbReference type="EMBL" id="AL954747">
    <property type="protein sequence ID" value="CAD84757.1"/>
    <property type="molecule type" value="Genomic_DNA"/>
</dbReference>
<evidence type="ECO:0000259" key="2">
    <source>
        <dbReference type="PROSITE" id="PS50965"/>
    </source>
</evidence>
<feature type="transmembrane region" description="Helical" evidence="1">
    <location>
        <begin position="43"/>
        <end position="62"/>
    </location>
</feature>
<dbReference type="InterPro" id="IPR011528">
    <property type="entry name" value="NERD"/>
</dbReference>
<name>Q82W50_NITEU</name>
<dbReference type="Pfam" id="PF08378">
    <property type="entry name" value="NERD"/>
    <property type="match status" value="1"/>
</dbReference>
<proteinExistence type="predicted"/>
<dbReference type="Proteomes" id="UP000001416">
    <property type="component" value="Chromosome"/>
</dbReference>
<dbReference type="OrthoDB" id="572185at2"/>